<keyword evidence="2 3" id="KW-0808">Transferase</keyword>
<evidence type="ECO:0008006" key="6">
    <source>
        <dbReference type="Google" id="ProtNLM"/>
    </source>
</evidence>
<accession>A0AA89BTG0</accession>
<gene>
    <name evidence="4" type="ORF">RJ639_001634</name>
</gene>
<dbReference type="PANTHER" id="PTHR11926:SF1441">
    <property type="entry name" value="GLYCOSYLTRANSFERASE"/>
    <property type="match status" value="1"/>
</dbReference>
<dbReference type="Proteomes" id="UP001188597">
    <property type="component" value="Unassembled WGS sequence"/>
</dbReference>
<comment type="caution">
    <text evidence="4">The sequence shown here is derived from an EMBL/GenBank/DDBJ whole genome shotgun (WGS) entry which is preliminary data.</text>
</comment>
<dbReference type="Gene3D" id="3.40.50.2000">
    <property type="entry name" value="Glycogen Phosphorylase B"/>
    <property type="match status" value="2"/>
</dbReference>
<evidence type="ECO:0000313" key="4">
    <source>
        <dbReference type="EMBL" id="KAK3043201.1"/>
    </source>
</evidence>
<evidence type="ECO:0000313" key="5">
    <source>
        <dbReference type="Proteomes" id="UP001188597"/>
    </source>
</evidence>
<dbReference type="CDD" id="cd03784">
    <property type="entry name" value="GT1_Gtf-like"/>
    <property type="match status" value="1"/>
</dbReference>
<keyword evidence="5" id="KW-1185">Reference proteome</keyword>
<comment type="similarity">
    <text evidence="1 3">Belongs to the UDP-glycosyltransferase family.</text>
</comment>
<dbReference type="Pfam" id="PF00201">
    <property type="entry name" value="UDPGT"/>
    <property type="match status" value="1"/>
</dbReference>
<reference evidence="4" key="1">
    <citation type="submission" date="2022-12" db="EMBL/GenBank/DDBJ databases">
        <title>Draft genome assemblies for two species of Escallonia (Escalloniales).</title>
        <authorList>
            <person name="Chanderbali A."/>
            <person name="Dervinis C."/>
            <person name="Anghel I."/>
            <person name="Soltis D."/>
            <person name="Soltis P."/>
            <person name="Zapata F."/>
        </authorList>
    </citation>
    <scope>NUCLEOTIDE SEQUENCE</scope>
    <source>
        <strain evidence="4">UCBG64.0493</strain>
        <tissue evidence="4">Leaf</tissue>
    </source>
</reference>
<evidence type="ECO:0000256" key="2">
    <source>
        <dbReference type="ARBA" id="ARBA00022679"/>
    </source>
</evidence>
<dbReference type="EMBL" id="JAVXUP010000009">
    <property type="protein sequence ID" value="KAK3043201.1"/>
    <property type="molecule type" value="Genomic_DNA"/>
</dbReference>
<name>A0AA89BTG0_9ASTE</name>
<evidence type="ECO:0000256" key="3">
    <source>
        <dbReference type="RuleBase" id="RU003718"/>
    </source>
</evidence>
<evidence type="ECO:0000256" key="1">
    <source>
        <dbReference type="ARBA" id="ARBA00009995"/>
    </source>
</evidence>
<dbReference type="PANTHER" id="PTHR11926">
    <property type="entry name" value="GLUCOSYL/GLUCURONOSYL TRANSFERASES"/>
    <property type="match status" value="1"/>
</dbReference>
<dbReference type="AlphaFoldDB" id="A0AA89BTG0"/>
<dbReference type="SUPFAM" id="SSF53756">
    <property type="entry name" value="UDP-Glycosyltransferase/glycogen phosphorylase"/>
    <property type="match status" value="1"/>
</dbReference>
<proteinExistence type="inferred from homology"/>
<dbReference type="GO" id="GO:0080044">
    <property type="term" value="F:quercetin 7-O-glucosyltransferase activity"/>
    <property type="evidence" value="ECO:0007669"/>
    <property type="project" value="TreeGrafter"/>
</dbReference>
<protein>
    <recommendedName>
        <fullName evidence="6">Glycosyltransferase</fullName>
    </recommendedName>
</protein>
<dbReference type="PROSITE" id="PS00375">
    <property type="entry name" value="UDPGT"/>
    <property type="match status" value="1"/>
</dbReference>
<keyword evidence="3" id="KW-0328">Glycosyltransferase</keyword>
<organism evidence="4 5">
    <name type="scientific">Escallonia herrerae</name>
    <dbReference type="NCBI Taxonomy" id="1293975"/>
    <lineage>
        <taxon>Eukaryota</taxon>
        <taxon>Viridiplantae</taxon>
        <taxon>Streptophyta</taxon>
        <taxon>Embryophyta</taxon>
        <taxon>Tracheophyta</taxon>
        <taxon>Spermatophyta</taxon>
        <taxon>Magnoliopsida</taxon>
        <taxon>eudicotyledons</taxon>
        <taxon>Gunneridae</taxon>
        <taxon>Pentapetalae</taxon>
        <taxon>asterids</taxon>
        <taxon>campanulids</taxon>
        <taxon>Escalloniales</taxon>
        <taxon>Escalloniaceae</taxon>
        <taxon>Escallonia</taxon>
    </lineage>
</organism>
<sequence length="380" mass="42236">MALEGEKKETHVLMVAFSAQGHINPMLRLGKRLVSKGLQVALATNEVAQSNSFTRTVTGVHLEFFSDGLSLDYNREANLDYDMESIGKFGPIDLSALIQRHCKKFSCIINNPFVSWVSDVAAKHEIPCAMLWIQPCTLYAIYYRFYNCLNSFPTSENPQMNVELPGLPSLCTEDLPSFILPSSSVSSFPKMLYELFQDMKKLKWGLGNSFQELETDVIETMDEIHPIWPVGPLVPSSLLGKEDATDEGIDLFKSEDTCIEWLNHQKPSSVIYISFGSLLMESPKEKESIATALTRSGHPFLWVVKPSDSKSEESEGTMPLKNGMGDQGLIVKWSPQTQVLAHPSLACFLSNCGWNSLSESITAGVPIIAYPQRTDQPTNA</sequence>
<dbReference type="InterPro" id="IPR002213">
    <property type="entry name" value="UDP_glucos_trans"/>
</dbReference>
<dbReference type="GO" id="GO:0080043">
    <property type="term" value="F:quercetin 3-O-glucosyltransferase activity"/>
    <property type="evidence" value="ECO:0007669"/>
    <property type="project" value="TreeGrafter"/>
</dbReference>
<dbReference type="InterPro" id="IPR035595">
    <property type="entry name" value="UDP_glycos_trans_CS"/>
</dbReference>